<sequence length="63" mass="7164">MSRTSYAHGHQPTRKGNDIRLILDPRTPNRQTQPSFQNQQRQLNPQNQSLNENPSSGPCPIDP</sequence>
<dbReference type="EMBL" id="CM008047">
    <property type="protein sequence ID" value="PVH65442.1"/>
    <property type="molecule type" value="Genomic_DNA"/>
</dbReference>
<gene>
    <name evidence="2" type="ORF">PAHAL_2G495400</name>
</gene>
<evidence type="ECO:0000313" key="2">
    <source>
        <dbReference type="EMBL" id="PVH65442.1"/>
    </source>
</evidence>
<proteinExistence type="predicted"/>
<accession>A0A2T8KTI2</accession>
<evidence type="ECO:0000256" key="1">
    <source>
        <dbReference type="SAM" id="MobiDB-lite"/>
    </source>
</evidence>
<organism evidence="2">
    <name type="scientific">Panicum hallii</name>
    <dbReference type="NCBI Taxonomy" id="206008"/>
    <lineage>
        <taxon>Eukaryota</taxon>
        <taxon>Viridiplantae</taxon>
        <taxon>Streptophyta</taxon>
        <taxon>Embryophyta</taxon>
        <taxon>Tracheophyta</taxon>
        <taxon>Spermatophyta</taxon>
        <taxon>Magnoliopsida</taxon>
        <taxon>Liliopsida</taxon>
        <taxon>Poales</taxon>
        <taxon>Poaceae</taxon>
        <taxon>PACMAD clade</taxon>
        <taxon>Panicoideae</taxon>
        <taxon>Panicodae</taxon>
        <taxon>Paniceae</taxon>
        <taxon>Panicinae</taxon>
        <taxon>Panicum</taxon>
        <taxon>Panicum sect. Panicum</taxon>
    </lineage>
</organism>
<feature type="region of interest" description="Disordered" evidence="1">
    <location>
        <begin position="1"/>
        <end position="63"/>
    </location>
</feature>
<dbReference type="Proteomes" id="UP000243499">
    <property type="component" value="Chromosome 2"/>
</dbReference>
<feature type="compositionally biased region" description="Low complexity" evidence="1">
    <location>
        <begin position="37"/>
        <end position="51"/>
    </location>
</feature>
<name>A0A2T8KTI2_9POAL</name>
<dbReference type="Gramene" id="PVH65442">
    <property type="protein sequence ID" value="PVH65442"/>
    <property type="gene ID" value="PAHAL_2G495400"/>
</dbReference>
<reference evidence="2" key="1">
    <citation type="submission" date="2018-04" db="EMBL/GenBank/DDBJ databases">
        <title>WGS assembly of Panicum hallii.</title>
        <authorList>
            <person name="Lovell J."/>
            <person name="Jenkins J."/>
            <person name="Lowry D."/>
            <person name="Mamidi S."/>
            <person name="Sreedasyam A."/>
            <person name="Weng X."/>
            <person name="Barry K."/>
            <person name="Bonette J."/>
            <person name="Campitelli B."/>
            <person name="Daum C."/>
            <person name="Gordon S."/>
            <person name="Gould B."/>
            <person name="Lipzen A."/>
            <person name="Macqueen A."/>
            <person name="Palacio-Mejia J."/>
            <person name="Plott C."/>
            <person name="Shakirov E."/>
            <person name="Shu S."/>
            <person name="Yoshinaga Y."/>
            <person name="Zane M."/>
            <person name="Rokhsar D."/>
            <person name="Grimwood J."/>
            <person name="Schmutz J."/>
            <person name="Juenger T."/>
        </authorList>
    </citation>
    <scope>NUCLEOTIDE SEQUENCE [LARGE SCALE GENOMIC DNA]</scope>
    <source>
        <strain evidence="2">FIL2</strain>
    </source>
</reference>
<dbReference type="AlphaFoldDB" id="A0A2T8KTI2"/>
<protein>
    <submittedName>
        <fullName evidence="2">Uncharacterized protein</fullName>
    </submittedName>
</protein>